<keyword evidence="8" id="KW-0812">Transmembrane</keyword>
<evidence type="ECO:0000256" key="3">
    <source>
        <dbReference type="ARBA" id="ARBA00004613"/>
    </source>
</evidence>
<evidence type="ECO:0000256" key="1">
    <source>
        <dbReference type="ARBA" id="ARBA00004196"/>
    </source>
</evidence>
<gene>
    <name evidence="8" type="ORF">TTHERM_00854290</name>
</gene>
<dbReference type="PANTHER" id="PTHR11319">
    <property type="entry name" value="G PROTEIN-COUPLED RECEPTOR-RELATED"/>
    <property type="match status" value="1"/>
</dbReference>
<evidence type="ECO:0000256" key="5">
    <source>
        <dbReference type="ARBA" id="ARBA00022729"/>
    </source>
</evidence>
<comment type="subcellular location">
    <subcellularLocation>
        <location evidence="1">Cell envelope</location>
    </subcellularLocation>
    <subcellularLocation>
        <location evidence="2">Cell outer membrane</location>
    </subcellularLocation>
    <subcellularLocation>
        <location evidence="3">Secreted</location>
    </subcellularLocation>
</comment>
<keyword evidence="5" id="KW-0732">Signal</keyword>
<dbReference type="RefSeq" id="XP_001014495.3">
    <property type="nucleotide sequence ID" value="XM_001014495.3"/>
</dbReference>
<organism evidence="8 9">
    <name type="scientific">Tetrahymena thermophila (strain SB210)</name>
    <dbReference type="NCBI Taxonomy" id="312017"/>
    <lineage>
        <taxon>Eukaryota</taxon>
        <taxon>Sar</taxon>
        <taxon>Alveolata</taxon>
        <taxon>Ciliophora</taxon>
        <taxon>Intramacronucleata</taxon>
        <taxon>Oligohymenophorea</taxon>
        <taxon>Hymenostomatida</taxon>
        <taxon>Tetrahymenina</taxon>
        <taxon>Tetrahymenidae</taxon>
        <taxon>Tetrahymena</taxon>
    </lineage>
</organism>
<dbReference type="Proteomes" id="UP000009168">
    <property type="component" value="Unassembled WGS sequence"/>
</dbReference>
<dbReference type="AlphaFoldDB" id="Q23CN0"/>
<evidence type="ECO:0000256" key="7">
    <source>
        <dbReference type="ARBA" id="ARBA00023237"/>
    </source>
</evidence>
<reference evidence="9" key="1">
    <citation type="journal article" date="2006" name="PLoS Biol.">
        <title>Macronuclear genome sequence of the ciliate Tetrahymena thermophila, a model eukaryote.</title>
        <authorList>
            <person name="Eisen J.A."/>
            <person name="Coyne R.S."/>
            <person name="Wu M."/>
            <person name="Wu D."/>
            <person name="Thiagarajan M."/>
            <person name="Wortman J.R."/>
            <person name="Badger J.H."/>
            <person name="Ren Q."/>
            <person name="Amedeo P."/>
            <person name="Jones K.M."/>
            <person name="Tallon L.J."/>
            <person name="Delcher A.L."/>
            <person name="Salzberg S.L."/>
            <person name="Silva J.C."/>
            <person name="Haas B.J."/>
            <person name="Majoros W.H."/>
            <person name="Farzad M."/>
            <person name="Carlton J.M."/>
            <person name="Smith R.K. Jr."/>
            <person name="Garg J."/>
            <person name="Pearlman R.E."/>
            <person name="Karrer K.M."/>
            <person name="Sun L."/>
            <person name="Manning G."/>
            <person name="Elde N.C."/>
            <person name="Turkewitz A.P."/>
            <person name="Asai D.J."/>
            <person name="Wilkes D.E."/>
            <person name="Wang Y."/>
            <person name="Cai H."/>
            <person name="Collins K."/>
            <person name="Stewart B.A."/>
            <person name="Lee S.R."/>
            <person name="Wilamowska K."/>
            <person name="Weinberg Z."/>
            <person name="Ruzzo W.L."/>
            <person name="Wloga D."/>
            <person name="Gaertig J."/>
            <person name="Frankel J."/>
            <person name="Tsao C.-C."/>
            <person name="Gorovsky M.A."/>
            <person name="Keeling P.J."/>
            <person name="Waller R.F."/>
            <person name="Patron N.J."/>
            <person name="Cherry J.M."/>
            <person name="Stover N.A."/>
            <person name="Krieger C.J."/>
            <person name="del Toro C."/>
            <person name="Ryder H.F."/>
            <person name="Williamson S.C."/>
            <person name="Barbeau R.A."/>
            <person name="Hamilton E.P."/>
            <person name="Orias E."/>
        </authorList>
    </citation>
    <scope>NUCLEOTIDE SEQUENCE [LARGE SCALE GENOMIC DNA]</scope>
    <source>
        <strain evidence="9">SB210</strain>
    </source>
</reference>
<sequence>MIQIESSYANINNFTSTLNNMNIVFQSSQQIAIKDSTFQNNTALEGGALYFQNIQQNIELKNCIFINNIAYANGGAIVFDTIKNIFLDQTTNIKQNTALIGGGIRIKGVEQFVFLNKGQIVQNKAEIYGDNIATYPSQVSIQSFSQQKDSFTFKSNIPLGKVWINNFQSGGSLEFDIFFMDENGKHINFSSNSLKQGVYPKIIQNEIQYWNAHLIVFNSSLVQLVGESSSEILCKQCPQEAEICEFDHFILKQGYWRSSNLSDQIFECTKYQESCNELKSDTQFGCIEGYVGPLCEQCDYSGMIWPNRYSENSSKSNCQKCSATSNQIAFLIISTSIIIVYLFFQLCQTDELGSYFSELVQVYKYFLCQVFDELPSNSVNFDRIN</sequence>
<dbReference type="OrthoDB" id="509564at2759"/>
<name>Q23CN0_TETTS</name>
<dbReference type="HOGENOM" id="CLU_001233_0_0_1"/>
<evidence type="ECO:0000256" key="2">
    <source>
        <dbReference type="ARBA" id="ARBA00004442"/>
    </source>
</evidence>
<dbReference type="InterPro" id="IPR003368">
    <property type="entry name" value="POMP_repeat"/>
</dbReference>
<dbReference type="KEGG" id="tet:TTHERM_00854290"/>
<dbReference type="EMBL" id="GG662716">
    <property type="protein sequence ID" value="EAR94250.3"/>
    <property type="molecule type" value="Genomic_DNA"/>
</dbReference>
<dbReference type="Pfam" id="PF02415">
    <property type="entry name" value="Chlam_PMP"/>
    <property type="match status" value="2"/>
</dbReference>
<keyword evidence="4" id="KW-0964">Secreted</keyword>
<dbReference type="GeneID" id="7826668"/>
<proteinExistence type="predicted"/>
<protein>
    <submittedName>
        <fullName evidence="8">Transmembrane protein</fullName>
    </submittedName>
</protein>
<dbReference type="GO" id="GO:0005576">
    <property type="term" value="C:extracellular region"/>
    <property type="evidence" value="ECO:0007669"/>
    <property type="project" value="UniProtKB-SubCell"/>
</dbReference>
<keyword evidence="9" id="KW-1185">Reference proteome</keyword>
<evidence type="ECO:0000256" key="6">
    <source>
        <dbReference type="ARBA" id="ARBA00023136"/>
    </source>
</evidence>
<dbReference type="InterPro" id="IPR011050">
    <property type="entry name" value="Pectin_lyase_fold/virulence"/>
</dbReference>
<dbReference type="SUPFAM" id="SSF51126">
    <property type="entry name" value="Pectin lyase-like"/>
    <property type="match status" value="1"/>
</dbReference>
<evidence type="ECO:0000256" key="4">
    <source>
        <dbReference type="ARBA" id="ARBA00022525"/>
    </source>
</evidence>
<evidence type="ECO:0000313" key="9">
    <source>
        <dbReference type="Proteomes" id="UP000009168"/>
    </source>
</evidence>
<keyword evidence="6" id="KW-0472">Membrane</keyword>
<evidence type="ECO:0000313" key="8">
    <source>
        <dbReference type="EMBL" id="EAR94250.3"/>
    </source>
</evidence>
<accession>Q23CN0</accession>
<dbReference type="InParanoid" id="Q23CN0"/>
<keyword evidence="7" id="KW-0998">Cell outer membrane</keyword>
<dbReference type="PANTHER" id="PTHR11319:SF35">
    <property type="entry name" value="OUTER MEMBRANE PROTEIN PMPC-RELATED"/>
    <property type="match status" value="1"/>
</dbReference>